<dbReference type="InterPro" id="IPR020590">
    <property type="entry name" value="Guanylate_kinase_CS"/>
</dbReference>
<dbReference type="Gene3D" id="3.40.50.300">
    <property type="entry name" value="P-loop containing nucleotide triphosphate hydrolases"/>
    <property type="match status" value="1"/>
</dbReference>
<evidence type="ECO:0000313" key="10">
    <source>
        <dbReference type="Proteomes" id="UP000823561"/>
    </source>
</evidence>
<proteinExistence type="inferred from homology"/>
<evidence type="ECO:0000256" key="3">
    <source>
        <dbReference type="PROSITE-ProRule" id="PRU00192"/>
    </source>
</evidence>
<dbReference type="PROSITE" id="PS51022">
    <property type="entry name" value="L27"/>
    <property type="match status" value="2"/>
</dbReference>
<dbReference type="InterPro" id="IPR008145">
    <property type="entry name" value="GK/Ca_channel_bsu"/>
</dbReference>
<dbReference type="InterPro" id="IPR014775">
    <property type="entry name" value="L27_C"/>
</dbReference>
<dbReference type="InterPro" id="IPR050716">
    <property type="entry name" value="MAGUK"/>
</dbReference>
<protein>
    <recommendedName>
        <fullName evidence="11">MAGUK p55 subfamily member 7</fullName>
    </recommendedName>
</protein>
<evidence type="ECO:0000256" key="1">
    <source>
        <dbReference type="ARBA" id="ARBA00007014"/>
    </source>
</evidence>
<sequence>MPALSTGAGNEPGLYELLAVLPSQLQPHVQSPEDRSFLSNMFGEKSLHSLVKIHEKLQCYEDSSPAPVLQTAETLASDLAEELQNKTLTGDIKELIKLLSKPHIKSLLSVHDIVAQKSYDPELPPLPDDLDDEEDSVKIIRLVKNKEPLGATIKKAAHRGRGPWIPMWEGGRQTEWWRLIHVGDELREVNGIPVDGKKPEEIILILSQSQGAITFKIVPGIKEEPPIKDPKMFVRALFDYEPAEDKAIPCKEAGMSFQRGDILQVMSQDDVTWWQARHHSDTNPRAGLIPSRHFQERRLALRRPPATLPPPQKISSRRSLGLRRSFRLSRRDKKTNKSMYECKKSDQYDTADVPTYEEVASYRRQHGARHRLVVLVGPTGVGLNELKRKLLISDPQHFGVTVPHTTRPKRNQETDGVEYHFISKHLFETDIHNNKFIEYGEYKGNYYGTSLDSVRSVLSKNKVCLLDVQPHTIKHLRTAEFKPIVVFVKPPPIDRLRETRKNAKVISGRDDKTSTKAFTEEDFQEMISNAKIMENQYGHLFEKVIVNDDLTAASSELKMALKKVETDTHWVPISWTHS</sequence>
<dbReference type="InterPro" id="IPR036034">
    <property type="entry name" value="PDZ_sf"/>
</dbReference>
<dbReference type="InterPro" id="IPR036892">
    <property type="entry name" value="L27_dom_sf"/>
</dbReference>
<keyword evidence="10" id="KW-1185">Reference proteome</keyword>
<gene>
    <name evidence="9" type="ORF">AALO_G00212990</name>
</gene>
<accession>A0AAV6G4Q8</accession>
<dbReference type="InterPro" id="IPR001478">
    <property type="entry name" value="PDZ"/>
</dbReference>
<reference evidence="9" key="1">
    <citation type="submission" date="2020-10" db="EMBL/GenBank/DDBJ databases">
        <title>Chromosome-scale genome assembly of the Allis shad, Alosa alosa.</title>
        <authorList>
            <person name="Margot Z."/>
            <person name="Christophe K."/>
            <person name="Cabau C."/>
            <person name="Louis A."/>
            <person name="Berthelot C."/>
            <person name="Parey E."/>
            <person name="Roest Crollius H."/>
            <person name="Montfort J."/>
            <person name="Robinson-Rechavi M."/>
            <person name="Bucao C."/>
            <person name="Bouchez O."/>
            <person name="Gislard M."/>
            <person name="Lluch J."/>
            <person name="Milhes M."/>
            <person name="Lampietro C."/>
            <person name="Lopez Roques C."/>
            <person name="Donnadieu C."/>
            <person name="Braasch I."/>
            <person name="Desvignes T."/>
            <person name="Postlethwait J."/>
            <person name="Bobe J."/>
            <person name="Guiguen Y."/>
        </authorList>
    </citation>
    <scope>NUCLEOTIDE SEQUENCE</scope>
    <source>
        <strain evidence="9">M-15738</strain>
        <tissue evidence="9">Blood</tissue>
    </source>
</reference>
<dbReference type="AlphaFoldDB" id="A0AAV6G4Q8"/>
<organism evidence="9 10">
    <name type="scientific">Alosa alosa</name>
    <name type="common">allis shad</name>
    <dbReference type="NCBI Taxonomy" id="278164"/>
    <lineage>
        <taxon>Eukaryota</taxon>
        <taxon>Metazoa</taxon>
        <taxon>Chordata</taxon>
        <taxon>Craniata</taxon>
        <taxon>Vertebrata</taxon>
        <taxon>Euteleostomi</taxon>
        <taxon>Actinopterygii</taxon>
        <taxon>Neopterygii</taxon>
        <taxon>Teleostei</taxon>
        <taxon>Clupei</taxon>
        <taxon>Clupeiformes</taxon>
        <taxon>Clupeoidei</taxon>
        <taxon>Clupeidae</taxon>
        <taxon>Alosa</taxon>
    </lineage>
</organism>
<keyword evidence="2 3" id="KW-0728">SH3 domain</keyword>
<dbReference type="Pfam" id="PF00625">
    <property type="entry name" value="Guanylate_kin"/>
    <property type="match status" value="1"/>
</dbReference>
<dbReference type="Gene3D" id="1.10.287.650">
    <property type="entry name" value="L27 domain"/>
    <property type="match status" value="1"/>
</dbReference>
<dbReference type="InterPro" id="IPR027417">
    <property type="entry name" value="P-loop_NTPase"/>
</dbReference>
<evidence type="ECO:0000256" key="4">
    <source>
        <dbReference type="SAM" id="MobiDB-lite"/>
    </source>
</evidence>
<comment type="caution">
    <text evidence="9">The sequence shown here is derived from an EMBL/GenBank/DDBJ whole genome shotgun (WGS) entry which is preliminary data.</text>
</comment>
<dbReference type="InterPro" id="IPR001452">
    <property type="entry name" value="SH3_domain"/>
</dbReference>
<dbReference type="PROSITE" id="PS50106">
    <property type="entry name" value="PDZ"/>
    <property type="match status" value="1"/>
</dbReference>
<dbReference type="PRINTS" id="PR00452">
    <property type="entry name" value="SH3DOMAIN"/>
</dbReference>
<evidence type="ECO:0008006" key="11">
    <source>
        <dbReference type="Google" id="ProtNLM"/>
    </source>
</evidence>
<feature type="domain" description="Guanylate kinase-like" evidence="6">
    <location>
        <begin position="370"/>
        <end position="562"/>
    </location>
</feature>
<feature type="region of interest" description="Disordered" evidence="4">
    <location>
        <begin position="301"/>
        <end position="320"/>
    </location>
</feature>
<evidence type="ECO:0000259" key="5">
    <source>
        <dbReference type="PROSITE" id="PS50002"/>
    </source>
</evidence>
<dbReference type="Gene3D" id="2.30.42.10">
    <property type="match status" value="1"/>
</dbReference>
<evidence type="ECO:0000259" key="7">
    <source>
        <dbReference type="PROSITE" id="PS50106"/>
    </source>
</evidence>
<evidence type="ECO:0000259" key="6">
    <source>
        <dbReference type="PROSITE" id="PS50052"/>
    </source>
</evidence>
<dbReference type="SUPFAM" id="SSF101288">
    <property type="entry name" value="L27 domain"/>
    <property type="match status" value="1"/>
</dbReference>
<evidence type="ECO:0000313" key="9">
    <source>
        <dbReference type="EMBL" id="KAG5268475.1"/>
    </source>
</evidence>
<dbReference type="InterPro" id="IPR036028">
    <property type="entry name" value="SH3-like_dom_sf"/>
</dbReference>
<dbReference type="PROSITE" id="PS50002">
    <property type="entry name" value="SH3"/>
    <property type="match status" value="1"/>
</dbReference>
<comment type="similarity">
    <text evidence="1">Belongs to the MAGUK family.</text>
</comment>
<dbReference type="CDD" id="cd00071">
    <property type="entry name" value="GMPK"/>
    <property type="match status" value="1"/>
</dbReference>
<dbReference type="PROSITE" id="PS50052">
    <property type="entry name" value="GUANYLATE_KINASE_2"/>
    <property type="match status" value="1"/>
</dbReference>
<dbReference type="InterPro" id="IPR008144">
    <property type="entry name" value="Guanylate_kin-like_dom"/>
</dbReference>
<feature type="domain" description="PDZ" evidence="7">
    <location>
        <begin position="139"/>
        <end position="221"/>
    </location>
</feature>
<evidence type="ECO:0000256" key="2">
    <source>
        <dbReference type="ARBA" id="ARBA00022443"/>
    </source>
</evidence>
<dbReference type="InterPro" id="IPR004172">
    <property type="entry name" value="L27_dom"/>
</dbReference>
<dbReference type="SUPFAM" id="SSF50156">
    <property type="entry name" value="PDZ domain-like"/>
    <property type="match status" value="1"/>
</dbReference>
<dbReference type="PANTHER" id="PTHR23122">
    <property type="entry name" value="MEMBRANE-ASSOCIATED GUANYLATE KINASE MAGUK"/>
    <property type="match status" value="1"/>
</dbReference>
<feature type="domain" description="L27" evidence="8">
    <location>
        <begin position="69"/>
        <end position="122"/>
    </location>
</feature>
<dbReference type="SMART" id="SM00072">
    <property type="entry name" value="GuKc"/>
    <property type="match status" value="1"/>
</dbReference>
<dbReference type="SUPFAM" id="SSF50044">
    <property type="entry name" value="SH3-domain"/>
    <property type="match status" value="1"/>
</dbReference>
<name>A0AAV6G4Q8_9TELE</name>
<dbReference type="Gene3D" id="2.30.30.40">
    <property type="entry name" value="SH3 Domains"/>
    <property type="match status" value="1"/>
</dbReference>
<dbReference type="PROSITE" id="PS00856">
    <property type="entry name" value="GUANYLATE_KINASE_1"/>
    <property type="match status" value="1"/>
</dbReference>
<dbReference type="Pfam" id="PF07653">
    <property type="entry name" value="SH3_2"/>
    <property type="match status" value="1"/>
</dbReference>
<dbReference type="SUPFAM" id="SSF52540">
    <property type="entry name" value="P-loop containing nucleoside triphosphate hydrolases"/>
    <property type="match status" value="1"/>
</dbReference>
<evidence type="ECO:0000259" key="8">
    <source>
        <dbReference type="PROSITE" id="PS51022"/>
    </source>
</evidence>
<dbReference type="Proteomes" id="UP000823561">
    <property type="component" value="Chromosome 16"/>
</dbReference>
<dbReference type="EMBL" id="JADWDJ010000016">
    <property type="protein sequence ID" value="KAG5268475.1"/>
    <property type="molecule type" value="Genomic_DNA"/>
</dbReference>
<feature type="domain" description="SH3" evidence="5">
    <location>
        <begin position="229"/>
        <end position="299"/>
    </location>
</feature>
<dbReference type="SMART" id="SM00569">
    <property type="entry name" value="L27"/>
    <property type="match status" value="2"/>
</dbReference>
<feature type="domain" description="L27" evidence="8">
    <location>
        <begin position="10"/>
        <end position="65"/>
    </location>
</feature>
<dbReference type="Pfam" id="PF02828">
    <property type="entry name" value="L27"/>
    <property type="match status" value="2"/>
</dbReference>
<dbReference type="SMART" id="SM00326">
    <property type="entry name" value="SH3"/>
    <property type="match status" value="1"/>
</dbReference>